<dbReference type="InterPro" id="IPR040151">
    <property type="entry name" value="Gfd2/YDR514C-like"/>
</dbReference>
<feature type="region of interest" description="Disordered" evidence="1">
    <location>
        <begin position="291"/>
        <end position="325"/>
    </location>
</feature>
<evidence type="ECO:0000259" key="2">
    <source>
        <dbReference type="Pfam" id="PF21762"/>
    </source>
</evidence>
<dbReference type="Proteomes" id="UP000717328">
    <property type="component" value="Unassembled WGS sequence"/>
</dbReference>
<dbReference type="PANTHER" id="PTHR28083">
    <property type="entry name" value="GOOD FOR FULL DBP5 ACTIVITY PROTEIN 2"/>
    <property type="match status" value="1"/>
</dbReference>
<dbReference type="InterPro" id="IPR036397">
    <property type="entry name" value="RNaseH_sf"/>
</dbReference>
<dbReference type="EMBL" id="JABCKI010005726">
    <property type="protein sequence ID" value="KAG5639275.1"/>
    <property type="molecule type" value="Genomic_DNA"/>
</dbReference>
<keyword evidence="4" id="KW-1185">Reference proteome</keyword>
<reference evidence="3" key="1">
    <citation type="submission" date="2021-02" db="EMBL/GenBank/DDBJ databases">
        <authorList>
            <person name="Nieuwenhuis M."/>
            <person name="Van De Peppel L.J.J."/>
        </authorList>
    </citation>
    <scope>NUCLEOTIDE SEQUENCE</scope>
    <source>
        <strain evidence="3">D49</strain>
    </source>
</reference>
<evidence type="ECO:0000313" key="4">
    <source>
        <dbReference type="Proteomes" id="UP000717328"/>
    </source>
</evidence>
<dbReference type="AlphaFoldDB" id="A0A9P7FXW2"/>
<dbReference type="Gene3D" id="3.30.420.10">
    <property type="entry name" value="Ribonuclease H-like superfamily/Ribonuclease H"/>
    <property type="match status" value="1"/>
</dbReference>
<dbReference type="Pfam" id="PF21762">
    <property type="entry name" value="DEDDh_C"/>
    <property type="match status" value="1"/>
</dbReference>
<dbReference type="GO" id="GO:0005634">
    <property type="term" value="C:nucleus"/>
    <property type="evidence" value="ECO:0007669"/>
    <property type="project" value="TreeGrafter"/>
</dbReference>
<feature type="domain" description="Gfd2/YDR514C-like C-terminal" evidence="2">
    <location>
        <begin position="77"/>
        <end position="276"/>
    </location>
</feature>
<dbReference type="GO" id="GO:0003676">
    <property type="term" value="F:nucleic acid binding"/>
    <property type="evidence" value="ECO:0007669"/>
    <property type="project" value="InterPro"/>
</dbReference>
<name>A0A9P7FXW2_9AGAR</name>
<reference evidence="3" key="2">
    <citation type="submission" date="2021-10" db="EMBL/GenBank/DDBJ databases">
        <title>Phylogenomics reveals ancestral predisposition of the termite-cultivated fungus Termitomyces towards a domesticated lifestyle.</title>
        <authorList>
            <person name="Auxier B."/>
            <person name="Grum-Grzhimaylo A."/>
            <person name="Cardenas M.E."/>
            <person name="Lodge J.D."/>
            <person name="Laessoe T."/>
            <person name="Pedersen O."/>
            <person name="Smith M.E."/>
            <person name="Kuyper T.W."/>
            <person name="Franco-Molano E.A."/>
            <person name="Baroni T.J."/>
            <person name="Aanen D.K."/>
        </authorList>
    </citation>
    <scope>NUCLEOTIDE SEQUENCE</scope>
    <source>
        <strain evidence="3">D49</strain>
    </source>
</reference>
<evidence type="ECO:0000256" key="1">
    <source>
        <dbReference type="SAM" id="MobiDB-lite"/>
    </source>
</evidence>
<dbReference type="SUPFAM" id="SSF53098">
    <property type="entry name" value="Ribonuclease H-like"/>
    <property type="match status" value="1"/>
</dbReference>
<dbReference type="InterPro" id="IPR048519">
    <property type="entry name" value="Gfd2/YDR514C-like_C"/>
</dbReference>
<gene>
    <name evidence="3" type="ORF">H0H81_004936</name>
</gene>
<comment type="caution">
    <text evidence="3">The sequence shown here is derived from an EMBL/GenBank/DDBJ whole genome shotgun (WGS) entry which is preliminary data.</text>
</comment>
<protein>
    <recommendedName>
        <fullName evidence="2">Gfd2/YDR514C-like C-terminal domain-containing protein</fullName>
    </recommendedName>
</protein>
<dbReference type="OrthoDB" id="5953249at2759"/>
<dbReference type="PANTHER" id="PTHR28083:SF1">
    <property type="entry name" value="GOOD FOR FULL DBP5 ACTIVITY PROTEIN 2"/>
    <property type="match status" value="1"/>
</dbReference>
<evidence type="ECO:0000313" key="3">
    <source>
        <dbReference type="EMBL" id="KAG5639275.1"/>
    </source>
</evidence>
<sequence>MELTKDIIPLPYSDCLLTESNLRGVSPVVYADGGALRNSLKKIDKNNKRLKGSNPVLTSRREAFERVRSFWAEKRGVWCAIDFEAWERDHTVITEFGWRLVGWTDDKKEVQEAGHLIVDEHQKFRNSQYVPEHRYVSSSYFSEQISLIVLKDYGFGESEIVKKVAFKSRVCDFITQLGKYGAVFLVFHDNNQDIKYLRSDSINATLEGLSYVLPDTMPDGGMFVVDTSDLFAALEGATTADRRGLGRMCNLIQIPTKNMHNAGNDAYYTLEAMISMAGGDPVDIQREKRWPNQTGQGVKVDFKPHEENSDLSDEEGVAPGPINGW</sequence>
<accession>A0A9P7FXW2</accession>
<dbReference type="InterPro" id="IPR012337">
    <property type="entry name" value="RNaseH-like_sf"/>
</dbReference>
<organism evidence="3 4">
    <name type="scientific">Sphagnurus paluster</name>
    <dbReference type="NCBI Taxonomy" id="117069"/>
    <lineage>
        <taxon>Eukaryota</taxon>
        <taxon>Fungi</taxon>
        <taxon>Dikarya</taxon>
        <taxon>Basidiomycota</taxon>
        <taxon>Agaricomycotina</taxon>
        <taxon>Agaricomycetes</taxon>
        <taxon>Agaricomycetidae</taxon>
        <taxon>Agaricales</taxon>
        <taxon>Tricholomatineae</taxon>
        <taxon>Lyophyllaceae</taxon>
        <taxon>Sphagnurus</taxon>
    </lineage>
</organism>
<proteinExistence type="predicted"/>